<reference evidence="2 3" key="1">
    <citation type="journal article" date="2019" name="Sci. Rep.">
        <title>A multi-omics analysis of the grapevine pathogen Lasiodiplodia theobromae reveals that temperature affects the expression of virulence- and pathogenicity-related genes.</title>
        <authorList>
            <person name="Felix C."/>
            <person name="Meneses R."/>
            <person name="Goncalves M.F.M."/>
            <person name="Tilleman L."/>
            <person name="Duarte A.S."/>
            <person name="Jorrin-Novo J.V."/>
            <person name="Van de Peer Y."/>
            <person name="Deforce D."/>
            <person name="Van Nieuwerburgh F."/>
            <person name="Esteves A.C."/>
            <person name="Alves A."/>
        </authorList>
    </citation>
    <scope>NUCLEOTIDE SEQUENCE [LARGE SCALE GENOMIC DNA]</scope>
    <source>
        <strain evidence="2 3">LA-SOL3</strain>
    </source>
</reference>
<comment type="caution">
    <text evidence="2">The sequence shown here is derived from an EMBL/GenBank/DDBJ whole genome shotgun (WGS) entry which is preliminary data.</text>
</comment>
<gene>
    <name evidence="2" type="primary">het-6_4</name>
    <name evidence="2" type="ORF">DBV05_g4377</name>
</gene>
<proteinExistence type="predicted"/>
<dbReference type="PANTHER" id="PTHR24148">
    <property type="entry name" value="ANKYRIN REPEAT DOMAIN-CONTAINING PROTEIN 39 HOMOLOG-RELATED"/>
    <property type="match status" value="1"/>
</dbReference>
<accession>A0A5N5DI43</accession>
<dbReference type="InterPro" id="IPR052895">
    <property type="entry name" value="HetReg/Transcr_Mod"/>
</dbReference>
<feature type="domain" description="Heterokaryon incompatibility" evidence="1">
    <location>
        <begin position="117"/>
        <end position="327"/>
    </location>
</feature>
<dbReference type="Pfam" id="PF06985">
    <property type="entry name" value="HET"/>
    <property type="match status" value="1"/>
</dbReference>
<dbReference type="InterPro" id="IPR010730">
    <property type="entry name" value="HET"/>
</dbReference>
<keyword evidence="3" id="KW-1185">Reference proteome</keyword>
<dbReference type="OrthoDB" id="2157530at2759"/>
<evidence type="ECO:0000313" key="2">
    <source>
        <dbReference type="EMBL" id="KAB2576991.1"/>
    </source>
</evidence>
<evidence type="ECO:0000313" key="3">
    <source>
        <dbReference type="Proteomes" id="UP000325902"/>
    </source>
</evidence>
<dbReference type="EMBL" id="VCHE01000020">
    <property type="protein sequence ID" value="KAB2576991.1"/>
    <property type="molecule type" value="Genomic_DNA"/>
</dbReference>
<sequence>MNPAALRHDSYICMHDYNFTSPPFTREVHNRSAPRAEQFQATQNAPMTAPVALGPCSTSFPTPGAKSTRQSSGELYQLLTHPNSIRLLEIQPGTLTEPIHCRLFVSHLDRHSPSPSYEAISYVWGSPDIRESVKCNEATIRITSNLAAALRRFRLPTEPRVVWADGICINQADDSEKGHQVRLMRLIYKRAARVLVWLGQPSNDEQPRAAFNALCALVNQTLAPNDPPATWDEQDDTSDHLHLLSSSSRINSDDSLFSATTTASSTSSISSISSLSSLSSLSLTSTTEAGSQDRAKQRSSAILADRWAALAPFFGLAWFRRVWVIQEVALSSAATALHWGRARIAWALVARATDRIVALKHRLPLHRLPGALHAHLMGDLWQAEQRRNVVVVEEGKGEGEKGEKEEEERMTFDELHAKTIALSFVASDPRDRVYGLLGIPTRETEPDEGLLYLEPDYGVNLVGVHVRLLQKRRMLLLENSNTPSL</sequence>
<protein>
    <submittedName>
        <fullName evidence="2">Heterokaryon incompatibility protein 6</fullName>
    </submittedName>
</protein>
<name>A0A5N5DI43_9PEZI</name>
<dbReference type="AlphaFoldDB" id="A0A5N5DI43"/>
<evidence type="ECO:0000259" key="1">
    <source>
        <dbReference type="Pfam" id="PF06985"/>
    </source>
</evidence>
<organism evidence="2 3">
    <name type="scientific">Lasiodiplodia theobromae</name>
    <dbReference type="NCBI Taxonomy" id="45133"/>
    <lineage>
        <taxon>Eukaryota</taxon>
        <taxon>Fungi</taxon>
        <taxon>Dikarya</taxon>
        <taxon>Ascomycota</taxon>
        <taxon>Pezizomycotina</taxon>
        <taxon>Dothideomycetes</taxon>
        <taxon>Dothideomycetes incertae sedis</taxon>
        <taxon>Botryosphaeriales</taxon>
        <taxon>Botryosphaeriaceae</taxon>
        <taxon>Lasiodiplodia</taxon>
    </lineage>
</organism>
<dbReference type="Proteomes" id="UP000325902">
    <property type="component" value="Unassembled WGS sequence"/>
</dbReference>
<dbReference type="PANTHER" id="PTHR24148:SF64">
    <property type="entry name" value="HETEROKARYON INCOMPATIBILITY DOMAIN-CONTAINING PROTEIN"/>
    <property type="match status" value="1"/>
</dbReference>